<dbReference type="InterPro" id="IPR050352">
    <property type="entry name" value="ABCG_transporters"/>
</dbReference>
<dbReference type="AlphaFoldDB" id="A0A5N5T4V5"/>
<evidence type="ECO:0000259" key="7">
    <source>
        <dbReference type="Pfam" id="PF00005"/>
    </source>
</evidence>
<keyword evidence="9" id="KW-1185">Reference proteome</keyword>
<evidence type="ECO:0000256" key="3">
    <source>
        <dbReference type="ARBA" id="ARBA00022448"/>
    </source>
</evidence>
<keyword evidence="6" id="KW-0472">Membrane</keyword>
<gene>
    <name evidence="8" type="ORF">Anas_08005</name>
</gene>
<keyword evidence="3" id="KW-0813">Transport</keyword>
<keyword evidence="4" id="KW-0812">Transmembrane</keyword>
<dbReference type="InterPro" id="IPR003439">
    <property type="entry name" value="ABC_transporter-like_ATP-bd"/>
</dbReference>
<dbReference type="InterPro" id="IPR027417">
    <property type="entry name" value="P-loop_NTPase"/>
</dbReference>
<evidence type="ECO:0000256" key="2">
    <source>
        <dbReference type="ARBA" id="ARBA00005814"/>
    </source>
</evidence>
<feature type="non-terminal residue" evidence="8">
    <location>
        <position position="84"/>
    </location>
</feature>
<evidence type="ECO:0000256" key="1">
    <source>
        <dbReference type="ARBA" id="ARBA00004141"/>
    </source>
</evidence>
<evidence type="ECO:0000313" key="8">
    <source>
        <dbReference type="EMBL" id="KAB7501614.1"/>
    </source>
</evidence>
<feature type="domain" description="ABC transporter" evidence="7">
    <location>
        <begin position="2"/>
        <end position="84"/>
    </location>
</feature>
<dbReference type="PANTHER" id="PTHR48041">
    <property type="entry name" value="ABC TRANSPORTER G FAMILY MEMBER 28"/>
    <property type="match status" value="1"/>
</dbReference>
<dbReference type="SUPFAM" id="SSF52540">
    <property type="entry name" value="P-loop containing nucleoside triphosphate hydrolases"/>
    <property type="match status" value="1"/>
</dbReference>
<dbReference type="GO" id="GO:0005524">
    <property type="term" value="F:ATP binding"/>
    <property type="evidence" value="ECO:0007669"/>
    <property type="project" value="InterPro"/>
</dbReference>
<sequence length="84" mass="9250">MQDEQLLPYLTIEESMEAAANLKLGHSISNLSKKNIINDILSSLGLEESKTTRVSNLSGGEKKRLSAAFELINNPSIMFLDEPT</sequence>
<comment type="subcellular location">
    <subcellularLocation>
        <location evidence="1">Membrane</location>
        <topology evidence="1">Multi-pass membrane protein</topology>
    </subcellularLocation>
</comment>
<evidence type="ECO:0000256" key="6">
    <source>
        <dbReference type="ARBA" id="ARBA00023136"/>
    </source>
</evidence>
<keyword evidence="5" id="KW-1133">Transmembrane helix</keyword>
<dbReference type="Proteomes" id="UP000326759">
    <property type="component" value="Unassembled WGS sequence"/>
</dbReference>
<name>A0A5N5T4V5_9CRUS</name>
<evidence type="ECO:0000313" key="9">
    <source>
        <dbReference type="Proteomes" id="UP000326759"/>
    </source>
</evidence>
<dbReference type="OrthoDB" id="6334556at2759"/>
<dbReference type="GO" id="GO:0042626">
    <property type="term" value="F:ATPase-coupled transmembrane transporter activity"/>
    <property type="evidence" value="ECO:0007669"/>
    <property type="project" value="TreeGrafter"/>
</dbReference>
<organism evidence="8 9">
    <name type="scientific">Armadillidium nasatum</name>
    <dbReference type="NCBI Taxonomy" id="96803"/>
    <lineage>
        <taxon>Eukaryota</taxon>
        <taxon>Metazoa</taxon>
        <taxon>Ecdysozoa</taxon>
        <taxon>Arthropoda</taxon>
        <taxon>Crustacea</taxon>
        <taxon>Multicrustacea</taxon>
        <taxon>Malacostraca</taxon>
        <taxon>Eumalacostraca</taxon>
        <taxon>Peracarida</taxon>
        <taxon>Isopoda</taxon>
        <taxon>Oniscidea</taxon>
        <taxon>Crinocheta</taxon>
        <taxon>Armadillidiidae</taxon>
        <taxon>Armadillidium</taxon>
    </lineage>
</organism>
<dbReference type="GO" id="GO:0016887">
    <property type="term" value="F:ATP hydrolysis activity"/>
    <property type="evidence" value="ECO:0007669"/>
    <property type="project" value="InterPro"/>
</dbReference>
<evidence type="ECO:0000256" key="4">
    <source>
        <dbReference type="ARBA" id="ARBA00022692"/>
    </source>
</evidence>
<dbReference type="PANTHER" id="PTHR48041:SF78">
    <property type="entry name" value="ABC TRANSPORTER EXPRESSED IN TRACHEA, ISOFORM A"/>
    <property type="match status" value="1"/>
</dbReference>
<proteinExistence type="inferred from homology"/>
<protein>
    <recommendedName>
        <fullName evidence="7">ABC transporter domain-containing protein</fullName>
    </recommendedName>
</protein>
<dbReference type="EMBL" id="SEYY01010080">
    <property type="protein sequence ID" value="KAB7501614.1"/>
    <property type="molecule type" value="Genomic_DNA"/>
</dbReference>
<accession>A0A5N5T4V5</accession>
<dbReference type="Gene3D" id="3.40.50.300">
    <property type="entry name" value="P-loop containing nucleotide triphosphate hydrolases"/>
    <property type="match status" value="1"/>
</dbReference>
<reference evidence="8 9" key="1">
    <citation type="journal article" date="2019" name="PLoS Biol.">
        <title>Sex chromosomes control vertical transmission of feminizing Wolbachia symbionts in an isopod.</title>
        <authorList>
            <person name="Becking T."/>
            <person name="Chebbi M.A."/>
            <person name="Giraud I."/>
            <person name="Moumen B."/>
            <person name="Laverre T."/>
            <person name="Caubet Y."/>
            <person name="Peccoud J."/>
            <person name="Gilbert C."/>
            <person name="Cordaux R."/>
        </authorList>
    </citation>
    <scope>NUCLEOTIDE SEQUENCE [LARGE SCALE GENOMIC DNA]</scope>
    <source>
        <strain evidence="8">ANa2</strain>
        <tissue evidence="8">Whole body excluding digestive tract and cuticle</tissue>
    </source>
</reference>
<dbReference type="GO" id="GO:0005886">
    <property type="term" value="C:plasma membrane"/>
    <property type="evidence" value="ECO:0007669"/>
    <property type="project" value="TreeGrafter"/>
</dbReference>
<dbReference type="Pfam" id="PF00005">
    <property type="entry name" value="ABC_tran"/>
    <property type="match status" value="1"/>
</dbReference>
<comment type="similarity">
    <text evidence="2">Belongs to the ABC transporter superfamily. ABCG family. Eye pigment precursor importer (TC 3.A.1.204) subfamily.</text>
</comment>
<evidence type="ECO:0000256" key="5">
    <source>
        <dbReference type="ARBA" id="ARBA00022989"/>
    </source>
</evidence>
<comment type="caution">
    <text evidence="8">The sequence shown here is derived from an EMBL/GenBank/DDBJ whole genome shotgun (WGS) entry which is preliminary data.</text>
</comment>